<accession>A0ACA9K7H9</accession>
<organism evidence="1 2">
    <name type="scientific">Acaulospora colombiana</name>
    <dbReference type="NCBI Taxonomy" id="27376"/>
    <lineage>
        <taxon>Eukaryota</taxon>
        <taxon>Fungi</taxon>
        <taxon>Fungi incertae sedis</taxon>
        <taxon>Mucoromycota</taxon>
        <taxon>Glomeromycotina</taxon>
        <taxon>Glomeromycetes</taxon>
        <taxon>Diversisporales</taxon>
        <taxon>Acaulosporaceae</taxon>
        <taxon>Acaulospora</taxon>
    </lineage>
</organism>
<protein>
    <submittedName>
        <fullName evidence="1">11931_t:CDS:1</fullName>
    </submittedName>
</protein>
<dbReference type="EMBL" id="CAJVPT010001135">
    <property type="protein sequence ID" value="CAG8457469.1"/>
    <property type="molecule type" value="Genomic_DNA"/>
</dbReference>
<dbReference type="Proteomes" id="UP000789525">
    <property type="component" value="Unassembled WGS sequence"/>
</dbReference>
<comment type="caution">
    <text evidence="1">The sequence shown here is derived from an EMBL/GenBank/DDBJ whole genome shotgun (WGS) entry which is preliminary data.</text>
</comment>
<gene>
    <name evidence="1" type="ORF">ACOLOM_LOCUS1025</name>
</gene>
<reference evidence="1" key="1">
    <citation type="submission" date="2021-06" db="EMBL/GenBank/DDBJ databases">
        <authorList>
            <person name="Kallberg Y."/>
            <person name="Tangrot J."/>
            <person name="Rosling A."/>
        </authorList>
    </citation>
    <scope>NUCLEOTIDE SEQUENCE</scope>
    <source>
        <strain evidence="1">CL356</strain>
    </source>
</reference>
<sequence>MNTAESISVSIQDFLITFEMLIAAMAHWYAFSYKDYIDAYGRSGRMPMKYAFKDCMGFRDVIEDTLQTIRGSRFNYRTFEPAEGIAHIGPSRTARIMAGLRFTGGGAGKYWLPGPNSHTPLLSDQRDDDSNSLRFHDPDSEEEVENMYDNCRKLGRHGDYNFPVIYTHEYGESSNRPIKPVRKETMSRKKQKGKNKVQEIYYGDGDEDGHLEDVNTLPFRAGCVDLVKEVSDENGRYFKICTDDRDMSTPINPSIQPSFRDPFIQMPTSSRNSSHPQITDEIQPEIEDDVDDPLGGSRTNYLSTSMKSLEKNIWNDDFWK</sequence>
<keyword evidence="2" id="KW-1185">Reference proteome</keyword>
<proteinExistence type="predicted"/>
<name>A0ACA9K7H9_9GLOM</name>
<evidence type="ECO:0000313" key="1">
    <source>
        <dbReference type="EMBL" id="CAG8457469.1"/>
    </source>
</evidence>
<evidence type="ECO:0000313" key="2">
    <source>
        <dbReference type="Proteomes" id="UP000789525"/>
    </source>
</evidence>